<evidence type="ECO:0000256" key="1">
    <source>
        <dbReference type="SAM" id="Phobius"/>
    </source>
</evidence>
<keyword evidence="1" id="KW-1133">Transmembrane helix</keyword>
<feature type="transmembrane region" description="Helical" evidence="1">
    <location>
        <begin position="99"/>
        <end position="116"/>
    </location>
</feature>
<comment type="caution">
    <text evidence="2">The sequence shown here is derived from an EMBL/GenBank/DDBJ whole genome shotgun (WGS) entry which is preliminary data.</text>
</comment>
<accession>A0ABS7Q3B0</accession>
<gene>
    <name evidence="2" type="ORF">K7862_08345</name>
</gene>
<dbReference type="RefSeq" id="WP_222961781.1">
    <property type="nucleotide sequence ID" value="NZ_JAINZZ010000006.1"/>
</dbReference>
<keyword evidence="1" id="KW-0812">Transmembrane</keyword>
<keyword evidence="1" id="KW-0472">Membrane</keyword>
<protein>
    <submittedName>
        <fullName evidence="2">Uncharacterized protein</fullName>
    </submittedName>
</protein>
<evidence type="ECO:0000313" key="3">
    <source>
        <dbReference type="Proteomes" id="UP000778578"/>
    </source>
</evidence>
<evidence type="ECO:0000313" key="2">
    <source>
        <dbReference type="EMBL" id="MBY8877641.1"/>
    </source>
</evidence>
<proteinExistence type="predicted"/>
<organism evidence="2 3">
    <name type="scientific">Actinacidiphila acidipaludis</name>
    <dbReference type="NCBI Taxonomy" id="2873382"/>
    <lineage>
        <taxon>Bacteria</taxon>
        <taxon>Bacillati</taxon>
        <taxon>Actinomycetota</taxon>
        <taxon>Actinomycetes</taxon>
        <taxon>Kitasatosporales</taxon>
        <taxon>Streptomycetaceae</taxon>
        <taxon>Actinacidiphila</taxon>
    </lineage>
</organism>
<reference evidence="2 3" key="1">
    <citation type="submission" date="2021-08" db="EMBL/GenBank/DDBJ databases">
        <title>WGS of actinomycetes from Thailand.</title>
        <authorList>
            <person name="Thawai C."/>
        </authorList>
    </citation>
    <scope>NUCLEOTIDE SEQUENCE [LARGE SCALE GENOMIC DNA]</scope>
    <source>
        <strain evidence="2 3">PLK6-54</strain>
    </source>
</reference>
<keyword evidence="3" id="KW-1185">Reference proteome</keyword>
<feature type="transmembrane region" description="Helical" evidence="1">
    <location>
        <begin position="67"/>
        <end position="87"/>
    </location>
</feature>
<name>A0ABS7Q3B0_9ACTN</name>
<dbReference type="Proteomes" id="UP000778578">
    <property type="component" value="Unassembled WGS sequence"/>
</dbReference>
<sequence length="147" mass="15910">MKAQTIRSRRGTQPRLTLPPWQLLARSPVFAAVGAYVGMCLTARAWSDCPLGNDAAGETYLVIGTTPLVWFAMTAALLLCQLSLWGATLPLPGLRCLQWVLPVAVAVLLTVLYRAGMHSPVVQPDGTCMEGYPHFPFEPKQNPGPHG</sequence>
<feature type="transmembrane region" description="Helical" evidence="1">
    <location>
        <begin position="23"/>
        <end position="47"/>
    </location>
</feature>
<dbReference type="EMBL" id="JAINZZ010000006">
    <property type="protein sequence ID" value="MBY8877641.1"/>
    <property type="molecule type" value="Genomic_DNA"/>
</dbReference>